<feature type="region of interest" description="Disordered" evidence="1">
    <location>
        <begin position="1"/>
        <end position="174"/>
    </location>
</feature>
<organism evidence="2 3">
    <name type="scientific">Achaetomium macrosporum</name>
    <dbReference type="NCBI Taxonomy" id="79813"/>
    <lineage>
        <taxon>Eukaryota</taxon>
        <taxon>Fungi</taxon>
        <taxon>Dikarya</taxon>
        <taxon>Ascomycota</taxon>
        <taxon>Pezizomycotina</taxon>
        <taxon>Sordariomycetes</taxon>
        <taxon>Sordariomycetidae</taxon>
        <taxon>Sordariales</taxon>
        <taxon>Chaetomiaceae</taxon>
        <taxon>Achaetomium</taxon>
    </lineage>
</organism>
<evidence type="ECO:0000313" key="2">
    <source>
        <dbReference type="EMBL" id="KAK4237315.1"/>
    </source>
</evidence>
<reference evidence="2" key="1">
    <citation type="journal article" date="2023" name="Mol. Phylogenet. Evol.">
        <title>Genome-scale phylogeny and comparative genomics of the fungal order Sordariales.</title>
        <authorList>
            <person name="Hensen N."/>
            <person name="Bonometti L."/>
            <person name="Westerberg I."/>
            <person name="Brannstrom I.O."/>
            <person name="Guillou S."/>
            <person name="Cros-Aarteil S."/>
            <person name="Calhoun S."/>
            <person name="Haridas S."/>
            <person name="Kuo A."/>
            <person name="Mondo S."/>
            <person name="Pangilinan J."/>
            <person name="Riley R."/>
            <person name="LaButti K."/>
            <person name="Andreopoulos B."/>
            <person name="Lipzen A."/>
            <person name="Chen C."/>
            <person name="Yan M."/>
            <person name="Daum C."/>
            <person name="Ng V."/>
            <person name="Clum A."/>
            <person name="Steindorff A."/>
            <person name="Ohm R.A."/>
            <person name="Martin F."/>
            <person name="Silar P."/>
            <person name="Natvig D.O."/>
            <person name="Lalanne C."/>
            <person name="Gautier V."/>
            <person name="Ament-Velasquez S.L."/>
            <person name="Kruys A."/>
            <person name="Hutchinson M.I."/>
            <person name="Powell A.J."/>
            <person name="Barry K."/>
            <person name="Miller A.N."/>
            <person name="Grigoriev I.V."/>
            <person name="Debuchy R."/>
            <person name="Gladieux P."/>
            <person name="Hiltunen Thoren M."/>
            <person name="Johannesson H."/>
        </authorList>
    </citation>
    <scope>NUCLEOTIDE SEQUENCE</scope>
    <source>
        <strain evidence="2">CBS 532.94</strain>
    </source>
</reference>
<comment type="caution">
    <text evidence="2">The sequence shown here is derived from an EMBL/GenBank/DDBJ whole genome shotgun (WGS) entry which is preliminary data.</text>
</comment>
<protein>
    <submittedName>
        <fullName evidence="2">Uncharacterized protein</fullName>
    </submittedName>
</protein>
<feature type="compositionally biased region" description="Polar residues" evidence="1">
    <location>
        <begin position="524"/>
        <end position="554"/>
    </location>
</feature>
<accession>A0AAN7C8N3</accession>
<keyword evidence="3" id="KW-1185">Reference proteome</keyword>
<dbReference type="EMBL" id="MU860144">
    <property type="protein sequence ID" value="KAK4237315.1"/>
    <property type="molecule type" value="Genomic_DNA"/>
</dbReference>
<feature type="region of interest" description="Disordered" evidence="1">
    <location>
        <begin position="523"/>
        <end position="565"/>
    </location>
</feature>
<dbReference type="AlphaFoldDB" id="A0AAN7C8N3"/>
<dbReference type="Proteomes" id="UP001303760">
    <property type="component" value="Unassembled WGS sequence"/>
</dbReference>
<sequence length="720" mass="77600">MSAVNGATGKPAKVVTRPSNRPIVPVLPLNYPQRPANKPPSATPATSSSAKGQNGLRQAEDKSGSHGPKRSQEPLNGDSTELRPEFADNADAATPPAAPVQTVGKAEAPGPAAASDGRAKDTSTVSSSSSDQHTASPARHRPPGIPNAAPQVMATSGPIPEGPIPAPHPAVMNRPTFHHPHPSSGSLMFGGVYDSTASSPAPRSGGGGFPPPGLFPYPPAPVDGYGRPLLVSPAVEVIGHHGPPTPHSFHGSQSSIQAEDPAFNHYPGVNGHAEYIADQAGQGPIHPLEMNPPMNGTVHPAAGPVPSYQGLRDQDEALSFLRHGISDGTFNDCVLDVRFPDTPEFQDHPGYRQLHRVLRIPGHRFIFSRSPTLAGVMKTQGTIPGGVISLEINDEYMRSDVFWYSIRTLYGWSLADGILPTELRLRDVRDDFKTALSYVATARYLQLPWVRSVAVHRASRLLLWNTIEEAVRFVSKVVVLSPRNDGFGVPELVDQVLSFLVHNFPADFVLDTNAADYGFLRLPPSNTTPPKSNAPTVAYGTSSGVHSRQSSKTHAQMPRNPRVSSNLRLSQIKFGDISPTENGQALPDSSDKPQSRRAPTANDTILSRILLNLPFELLKQILEHPHLAKQGGDLSPSFRLSMITEVIAERESRRLRALEKADPLLRAYQERVENAAAPLVVGHIDDFWVNNMGFKEEVFPGDLPYLVHTWSQATSSSVSS</sequence>
<name>A0AAN7C8N3_9PEZI</name>
<evidence type="ECO:0000256" key="1">
    <source>
        <dbReference type="SAM" id="MobiDB-lite"/>
    </source>
</evidence>
<proteinExistence type="predicted"/>
<evidence type="ECO:0000313" key="3">
    <source>
        <dbReference type="Proteomes" id="UP001303760"/>
    </source>
</evidence>
<feature type="region of interest" description="Disordered" evidence="1">
    <location>
        <begin position="577"/>
        <end position="600"/>
    </location>
</feature>
<gene>
    <name evidence="2" type="ORF">C8A03DRAFT_16123</name>
</gene>
<reference evidence="2" key="2">
    <citation type="submission" date="2023-05" db="EMBL/GenBank/DDBJ databases">
        <authorList>
            <consortium name="Lawrence Berkeley National Laboratory"/>
            <person name="Steindorff A."/>
            <person name="Hensen N."/>
            <person name="Bonometti L."/>
            <person name="Westerberg I."/>
            <person name="Brannstrom I.O."/>
            <person name="Guillou S."/>
            <person name="Cros-Aarteil S."/>
            <person name="Calhoun S."/>
            <person name="Haridas S."/>
            <person name="Kuo A."/>
            <person name="Mondo S."/>
            <person name="Pangilinan J."/>
            <person name="Riley R."/>
            <person name="Labutti K."/>
            <person name="Andreopoulos B."/>
            <person name="Lipzen A."/>
            <person name="Chen C."/>
            <person name="Yanf M."/>
            <person name="Daum C."/>
            <person name="Ng V."/>
            <person name="Clum A."/>
            <person name="Ohm R."/>
            <person name="Martin F."/>
            <person name="Silar P."/>
            <person name="Natvig D."/>
            <person name="Lalanne C."/>
            <person name="Gautier V."/>
            <person name="Ament-Velasquez S.L."/>
            <person name="Kruys A."/>
            <person name="Hutchinson M.I."/>
            <person name="Powell A.J."/>
            <person name="Barry K."/>
            <person name="Miller A.N."/>
            <person name="Grigoriev I.V."/>
            <person name="Debuchy R."/>
            <person name="Gladieux P."/>
            <person name="Thoren M.H."/>
            <person name="Johannesson H."/>
        </authorList>
    </citation>
    <scope>NUCLEOTIDE SEQUENCE</scope>
    <source>
        <strain evidence="2">CBS 532.94</strain>
    </source>
</reference>